<gene>
    <name evidence="2" type="ORF">CSB93_6697</name>
</gene>
<name>A0A2R3J4V2_9PSED</name>
<accession>A0A2R3J4V2</accession>
<keyword evidence="3" id="KW-1185">Reference proteome</keyword>
<keyword evidence="2" id="KW-0614">Plasmid</keyword>
<feature type="region of interest" description="Disordered" evidence="1">
    <location>
        <begin position="1"/>
        <end position="29"/>
    </location>
</feature>
<evidence type="ECO:0000256" key="1">
    <source>
        <dbReference type="SAM" id="MobiDB-lite"/>
    </source>
</evidence>
<dbReference type="AlphaFoldDB" id="A0A2R3J4V2"/>
<reference evidence="2 3" key="1">
    <citation type="submission" date="2018-02" db="EMBL/GenBank/DDBJ databases">
        <title>FDA/CDC Antimicrobial Resistant Isolate Bank Genome Sequencing.</title>
        <authorList>
            <person name="Benahmed F.H."/>
            <person name="Lutgring J.D."/>
            <person name="Yoo B."/>
            <person name="Machado M."/>
            <person name="Brown A."/>
            <person name="McAllister G."/>
            <person name="Perry A."/>
            <person name="Halpin A.L."/>
            <person name="Vavikolanu K."/>
            <person name="Ott S."/>
            <person name="Zhao X."/>
            <person name="Tallon L.J."/>
            <person name="Sadzewicz L."/>
            <person name="Aluvathingal J."/>
            <person name="Nadendla S."/>
            <person name="Voskania-kordi A."/>
            <person name="Simonyan V."/>
            <person name="Patel J."/>
            <person name="Shawar R.M."/>
        </authorList>
    </citation>
    <scope>NUCLEOTIDE SEQUENCE [LARGE SCALE GENOMIC DNA]</scope>
    <source>
        <strain evidence="2 3">AR_0356</strain>
        <plasmid evidence="2 3">unnamed2</plasmid>
    </source>
</reference>
<proteinExistence type="predicted"/>
<dbReference type="Proteomes" id="UP000238390">
    <property type="component" value="Plasmid unnamed2"/>
</dbReference>
<geneLocation type="plasmid" evidence="2 3">
    <name>unnamed2</name>
</geneLocation>
<protein>
    <submittedName>
        <fullName evidence="2">Uncharacterized protein</fullName>
    </submittedName>
</protein>
<sequence length="288" mass="31921">MGRRVRRTPACPYSTPDNLTSPRERTEDNMAKDIDVQTDLLRETVGWLPSRGVGGILRDRIESLLRACKVLTGTAEAPNSQAASHAGFRRALAWEQAFERLRSQLDKNSPKDKVLDELQQLMEQRLRDLPAGTGEQADVVGWLTPHDPACIRWKEGITRGDLVDGAALMTVLQHERICGAGQEDLQLTVNEGMHLLEEWIQVSHSHDEVQASLSVASREYIDRAPAVKSPKPRLDAVEVGSIQRALEVINWISCRSDIAPKDMSRLERSSAELTALLATLPQAEALPA</sequence>
<evidence type="ECO:0000313" key="2">
    <source>
        <dbReference type="EMBL" id="AVK09214.1"/>
    </source>
</evidence>
<organism evidence="2 3">
    <name type="scientific">Pseudomonas paraeruginosa</name>
    <dbReference type="NCBI Taxonomy" id="2994495"/>
    <lineage>
        <taxon>Bacteria</taxon>
        <taxon>Pseudomonadati</taxon>
        <taxon>Pseudomonadota</taxon>
        <taxon>Gammaproteobacteria</taxon>
        <taxon>Pseudomonadales</taxon>
        <taxon>Pseudomonadaceae</taxon>
        <taxon>Pseudomonas</taxon>
    </lineage>
</organism>
<dbReference type="EMBL" id="CP027170">
    <property type="protein sequence ID" value="AVK09214.1"/>
    <property type="molecule type" value="Genomic_DNA"/>
</dbReference>
<evidence type="ECO:0000313" key="3">
    <source>
        <dbReference type="Proteomes" id="UP000238390"/>
    </source>
</evidence>